<name>A0A8B6UKT5_9PSED</name>
<evidence type="ECO:0000313" key="1">
    <source>
        <dbReference type="EMBL" id="QTH12512.1"/>
    </source>
</evidence>
<dbReference type="EMBL" id="CP072011">
    <property type="protein sequence ID" value="QTH12512.1"/>
    <property type="molecule type" value="Genomic_DNA"/>
</dbReference>
<protein>
    <submittedName>
        <fullName evidence="1">Uncharacterized protein</fullName>
    </submittedName>
</protein>
<dbReference type="AlphaFoldDB" id="A0A8B6UKT5"/>
<evidence type="ECO:0000313" key="2">
    <source>
        <dbReference type="Proteomes" id="UP000663914"/>
    </source>
</evidence>
<accession>A0A8B6UKT5</accession>
<reference evidence="1" key="2">
    <citation type="submission" date="2021-03" db="EMBL/GenBank/DDBJ databases">
        <authorList>
            <person name="Valentovich L.N."/>
            <person name="Akhremchuk A.E."/>
            <person name="Miamin V.E."/>
        </authorList>
    </citation>
    <scope>NUCLEOTIDE SEQUENCE</scope>
    <source>
        <strain evidence="1">3prime</strain>
    </source>
</reference>
<sequence>MQNFSDPDLDSALITTIHHECFLMKTSFDEFFELAEKQIRNELNGLEKVRLFSSYSSFLHHLYEFYVACFMREQGSDEGFSGRQGAQKKDGLFQAEASRVFQGIVHRLKAGQGFGWENDAVYYDIQVPADFGSKFRQVRNSTAHAITERSSGEVNLSEFYENYHKYIMELYRSAYGYWGRFEIDKLDMKAIGEFSVVTGSIK</sequence>
<proteinExistence type="predicted"/>
<reference evidence="1" key="1">
    <citation type="book" date="2019" name="MICROBIAL BIOTECHNOLOGY" publisher="Unknown Publisher">
        <title>Optimization of recombineering for directed mutagenesis of bacteria Pseudomonas corrugata 3'.</title>
        <authorList>
            <person name="Buinitskaja S.V."/>
            <person name="Pilipenok N."/>
            <person name="Valentovich L.N."/>
        </authorList>
    </citation>
    <scope>NUCLEOTIDE SEQUENCE</scope>
    <source>
        <strain evidence="1">3prime</strain>
    </source>
</reference>
<dbReference type="RefSeq" id="WP_208554806.1">
    <property type="nucleotide sequence ID" value="NZ_CP072011.1"/>
</dbReference>
<organism evidence="1 2">
    <name type="scientific">Pseudomonas corrugata</name>
    <dbReference type="NCBI Taxonomy" id="47879"/>
    <lineage>
        <taxon>Bacteria</taxon>
        <taxon>Pseudomonadati</taxon>
        <taxon>Pseudomonadota</taxon>
        <taxon>Gammaproteobacteria</taxon>
        <taxon>Pseudomonadales</taxon>
        <taxon>Pseudomonadaceae</taxon>
        <taxon>Pseudomonas</taxon>
    </lineage>
</organism>
<dbReference type="Proteomes" id="UP000663914">
    <property type="component" value="Chromosome"/>
</dbReference>
<gene>
    <name evidence="1" type="ORF">C4C32_18175</name>
</gene>